<dbReference type="InterPro" id="IPR025665">
    <property type="entry name" value="Beta-barrel_OMP_2"/>
</dbReference>
<protein>
    <submittedName>
        <fullName evidence="2">PorT family protein</fullName>
    </submittedName>
</protein>
<dbReference type="Proteomes" id="UP000808337">
    <property type="component" value="Unassembled WGS sequence"/>
</dbReference>
<dbReference type="SUPFAM" id="SSF56925">
    <property type="entry name" value="OMPA-like"/>
    <property type="match status" value="1"/>
</dbReference>
<gene>
    <name evidence="2" type="ORF">IPP15_03815</name>
</gene>
<reference evidence="2 3" key="1">
    <citation type="submission" date="2020-10" db="EMBL/GenBank/DDBJ databases">
        <title>Connecting structure to function with the recovery of over 1000 high-quality activated sludge metagenome-assembled genomes encoding full-length rRNA genes using long-read sequencing.</title>
        <authorList>
            <person name="Singleton C.M."/>
            <person name="Petriglieri F."/>
            <person name="Kristensen J.M."/>
            <person name="Kirkegaard R.H."/>
            <person name="Michaelsen T.Y."/>
            <person name="Andersen M.H."/>
            <person name="Karst S.M."/>
            <person name="Dueholm M.S."/>
            <person name="Nielsen P.H."/>
            <person name="Albertsen M."/>
        </authorList>
    </citation>
    <scope>NUCLEOTIDE SEQUENCE [LARGE SCALE GENOMIC DNA]</scope>
    <source>
        <strain evidence="2">Ribe_18-Q3-R11-54_MAXAC.273</strain>
    </source>
</reference>
<sequence length="236" mass="25825">MTTILALRNKLTLVVLICLGSLSVINAQNKITAFGSYGISDIQVSGLGILDLLDPYIKPIAQYTAGLQFEKEIGNHISFLTGAQYTSRGFTAKEDFNVNVFGLDLPIGARIDTRLQYIEVPLMLKYSIGEKGIIPYVKAGASTAYAVSGKFQPKIDAIISWNLPAININLQNDMYNRLDVSAVVGAGVNIPTNETGSIQFDINYRHSLNDMFLDKITDIRIKSHGLSVGVGYTVRF</sequence>
<evidence type="ECO:0000313" key="3">
    <source>
        <dbReference type="Proteomes" id="UP000808337"/>
    </source>
</evidence>
<proteinExistence type="predicted"/>
<feature type="domain" description="Outer membrane protein beta-barrel" evidence="1">
    <location>
        <begin position="56"/>
        <end position="212"/>
    </location>
</feature>
<evidence type="ECO:0000259" key="1">
    <source>
        <dbReference type="Pfam" id="PF13568"/>
    </source>
</evidence>
<comment type="caution">
    <text evidence="2">The sequence shown here is derived from an EMBL/GenBank/DDBJ whole genome shotgun (WGS) entry which is preliminary data.</text>
</comment>
<evidence type="ECO:0000313" key="2">
    <source>
        <dbReference type="EMBL" id="MBK9981543.1"/>
    </source>
</evidence>
<dbReference type="Gene3D" id="2.40.160.20">
    <property type="match status" value="1"/>
</dbReference>
<dbReference type="EMBL" id="JADKGY010000001">
    <property type="protein sequence ID" value="MBK9981543.1"/>
    <property type="molecule type" value="Genomic_DNA"/>
</dbReference>
<accession>A0A9D7SR53</accession>
<organism evidence="2 3">
    <name type="scientific">Candidatus Opimibacter skivensis</name>
    <dbReference type="NCBI Taxonomy" id="2982028"/>
    <lineage>
        <taxon>Bacteria</taxon>
        <taxon>Pseudomonadati</taxon>
        <taxon>Bacteroidota</taxon>
        <taxon>Saprospiria</taxon>
        <taxon>Saprospirales</taxon>
        <taxon>Saprospiraceae</taxon>
        <taxon>Candidatus Opimibacter</taxon>
    </lineage>
</organism>
<dbReference type="AlphaFoldDB" id="A0A9D7SR53"/>
<dbReference type="InterPro" id="IPR011250">
    <property type="entry name" value="OMP/PagP_B-barrel"/>
</dbReference>
<name>A0A9D7SR53_9BACT</name>
<dbReference type="Pfam" id="PF13568">
    <property type="entry name" value="OMP_b-brl_2"/>
    <property type="match status" value="1"/>
</dbReference>